<organism evidence="2 3">
    <name type="scientific">Phakopsora pachyrhizi</name>
    <name type="common">Asian soybean rust disease fungus</name>
    <dbReference type="NCBI Taxonomy" id="170000"/>
    <lineage>
        <taxon>Eukaryota</taxon>
        <taxon>Fungi</taxon>
        <taxon>Dikarya</taxon>
        <taxon>Basidiomycota</taxon>
        <taxon>Pucciniomycotina</taxon>
        <taxon>Pucciniomycetes</taxon>
        <taxon>Pucciniales</taxon>
        <taxon>Phakopsoraceae</taxon>
        <taxon>Phakopsora</taxon>
    </lineage>
</organism>
<keyword evidence="3" id="KW-1185">Reference proteome</keyword>
<dbReference type="EMBL" id="CALTRL010005796">
    <property type="protein sequence ID" value="CAH7686515.1"/>
    <property type="molecule type" value="Genomic_DNA"/>
</dbReference>
<comment type="caution">
    <text evidence="2">The sequence shown here is derived from an EMBL/GenBank/DDBJ whole genome shotgun (WGS) entry which is preliminary data.</text>
</comment>
<dbReference type="AlphaFoldDB" id="A0AAV0BLS0"/>
<sequence>MTSEIKIKNMLDTRFEQLYSSSMMNYQTLIGSRASKKKDLIDSQEIQKPSKISSKASDRVTKPSSNHPSNEMMTNLSNLILKIFNKSQNSNKSH</sequence>
<protein>
    <submittedName>
        <fullName evidence="2">Uncharacterized protein</fullName>
    </submittedName>
</protein>
<evidence type="ECO:0000313" key="3">
    <source>
        <dbReference type="Proteomes" id="UP001153365"/>
    </source>
</evidence>
<evidence type="ECO:0000256" key="1">
    <source>
        <dbReference type="SAM" id="MobiDB-lite"/>
    </source>
</evidence>
<feature type="region of interest" description="Disordered" evidence="1">
    <location>
        <begin position="37"/>
        <end position="73"/>
    </location>
</feature>
<accession>A0AAV0BLS0</accession>
<feature type="compositionally biased region" description="Polar residues" evidence="1">
    <location>
        <begin position="62"/>
        <end position="73"/>
    </location>
</feature>
<evidence type="ECO:0000313" key="2">
    <source>
        <dbReference type="EMBL" id="CAH7686515.1"/>
    </source>
</evidence>
<reference evidence="2" key="1">
    <citation type="submission" date="2022-06" db="EMBL/GenBank/DDBJ databases">
        <authorList>
            <consortium name="SYNGENTA / RWTH Aachen University"/>
        </authorList>
    </citation>
    <scope>NUCLEOTIDE SEQUENCE</scope>
</reference>
<feature type="compositionally biased region" description="Polar residues" evidence="1">
    <location>
        <begin position="44"/>
        <end position="55"/>
    </location>
</feature>
<dbReference type="Proteomes" id="UP001153365">
    <property type="component" value="Unassembled WGS sequence"/>
</dbReference>
<gene>
    <name evidence="2" type="ORF">PPACK8108_LOCUS21171</name>
</gene>
<proteinExistence type="predicted"/>
<name>A0AAV0BLS0_PHAPC</name>